<dbReference type="EMBL" id="CAADRP010001752">
    <property type="protein sequence ID" value="VFU51303.1"/>
    <property type="molecule type" value="Genomic_DNA"/>
</dbReference>
<dbReference type="AlphaFoldDB" id="A0A6N2MSU2"/>
<sequence>MQGSFKQSSLWSVLLTTWICVDRLLAIPAQGLLHFPPLLHLSNLLQYLHQEGIVPLEQLLEELQLVQPYCLLPLH</sequence>
<evidence type="ECO:0008006" key="3">
    <source>
        <dbReference type="Google" id="ProtNLM"/>
    </source>
</evidence>
<keyword evidence="1" id="KW-0732">Signal</keyword>
<proteinExistence type="predicted"/>
<feature type="signal peptide" evidence="1">
    <location>
        <begin position="1"/>
        <end position="26"/>
    </location>
</feature>
<gene>
    <name evidence="2" type="ORF">SVIM_LOCUS346346</name>
</gene>
<evidence type="ECO:0000256" key="1">
    <source>
        <dbReference type="SAM" id="SignalP"/>
    </source>
</evidence>
<organism evidence="2">
    <name type="scientific">Salix viminalis</name>
    <name type="common">Common osier</name>
    <name type="synonym">Basket willow</name>
    <dbReference type="NCBI Taxonomy" id="40686"/>
    <lineage>
        <taxon>Eukaryota</taxon>
        <taxon>Viridiplantae</taxon>
        <taxon>Streptophyta</taxon>
        <taxon>Embryophyta</taxon>
        <taxon>Tracheophyta</taxon>
        <taxon>Spermatophyta</taxon>
        <taxon>Magnoliopsida</taxon>
        <taxon>eudicotyledons</taxon>
        <taxon>Gunneridae</taxon>
        <taxon>Pentapetalae</taxon>
        <taxon>rosids</taxon>
        <taxon>fabids</taxon>
        <taxon>Malpighiales</taxon>
        <taxon>Salicaceae</taxon>
        <taxon>Saliceae</taxon>
        <taxon>Salix</taxon>
    </lineage>
</organism>
<accession>A0A6N2MSU2</accession>
<reference evidence="2" key="1">
    <citation type="submission" date="2019-03" db="EMBL/GenBank/DDBJ databases">
        <authorList>
            <person name="Mank J."/>
            <person name="Almeida P."/>
        </authorList>
    </citation>
    <scope>NUCLEOTIDE SEQUENCE</scope>
    <source>
        <strain evidence="2">78183</strain>
    </source>
</reference>
<protein>
    <recommendedName>
        <fullName evidence="3">Secreted protein</fullName>
    </recommendedName>
</protein>
<name>A0A6N2MSU2_SALVM</name>
<evidence type="ECO:0000313" key="2">
    <source>
        <dbReference type="EMBL" id="VFU51303.1"/>
    </source>
</evidence>
<feature type="chain" id="PRO_5027057296" description="Secreted protein" evidence="1">
    <location>
        <begin position="27"/>
        <end position="75"/>
    </location>
</feature>